<dbReference type="EMBL" id="UINC01219392">
    <property type="protein sequence ID" value="SVE46838.1"/>
    <property type="molecule type" value="Genomic_DNA"/>
</dbReference>
<dbReference type="PANTHER" id="PTHR43245:SF58">
    <property type="entry name" value="BLL5923 PROTEIN"/>
    <property type="match status" value="1"/>
</dbReference>
<reference evidence="2" key="1">
    <citation type="submission" date="2018-05" db="EMBL/GenBank/DDBJ databases">
        <authorList>
            <person name="Lanie J.A."/>
            <person name="Ng W.-L."/>
            <person name="Kazmierczak K.M."/>
            <person name="Andrzejewski T.M."/>
            <person name="Davidsen T.M."/>
            <person name="Wayne K.J."/>
            <person name="Tettelin H."/>
            <person name="Glass J.I."/>
            <person name="Rusch D."/>
            <person name="Podicherti R."/>
            <person name="Tsui H.-C.T."/>
            <person name="Winkler M.E."/>
        </authorList>
    </citation>
    <scope>NUCLEOTIDE SEQUENCE</scope>
</reference>
<protein>
    <recommendedName>
        <fullName evidence="1">NAD-dependent epimerase/dehydratase domain-containing protein</fullName>
    </recommendedName>
</protein>
<feature type="domain" description="NAD-dependent epimerase/dehydratase" evidence="1">
    <location>
        <begin position="5"/>
        <end position="177"/>
    </location>
</feature>
<accession>A0A383DSK8</accession>
<dbReference type="AlphaFoldDB" id="A0A383DSK8"/>
<evidence type="ECO:0000313" key="2">
    <source>
        <dbReference type="EMBL" id="SVE46838.1"/>
    </source>
</evidence>
<dbReference type="Gene3D" id="3.40.50.720">
    <property type="entry name" value="NAD(P)-binding Rossmann-like Domain"/>
    <property type="match status" value="1"/>
</dbReference>
<dbReference type="SUPFAM" id="SSF51735">
    <property type="entry name" value="NAD(P)-binding Rossmann-fold domains"/>
    <property type="match status" value="1"/>
</dbReference>
<sequence length="196" mass="21308">MTSLLITGATGFVGVNLLKLLETSDFKICVLSRQQHPDYETIVCDLGQKQIPTSAIASVDTVFHLAGFAHDLRDASKVEHLYRAINVNATVQLAELAAQQGVQRFVFVSSVKAGGVAIMGRCMTEEDQGEPQGIYGSTKREAELKLLEIGRQSCMHVSIVRPSLVYGPGVKGNLAKMRSGIEKGWFPPLPETGNHR</sequence>
<dbReference type="InterPro" id="IPR036291">
    <property type="entry name" value="NAD(P)-bd_dom_sf"/>
</dbReference>
<gene>
    <name evidence="2" type="ORF">METZ01_LOCUS499692</name>
</gene>
<feature type="non-terminal residue" evidence="2">
    <location>
        <position position="196"/>
    </location>
</feature>
<dbReference type="InterPro" id="IPR001509">
    <property type="entry name" value="Epimerase_deHydtase"/>
</dbReference>
<name>A0A383DSK8_9ZZZZ</name>
<dbReference type="Pfam" id="PF01370">
    <property type="entry name" value="Epimerase"/>
    <property type="match status" value="1"/>
</dbReference>
<proteinExistence type="predicted"/>
<organism evidence="2">
    <name type="scientific">marine metagenome</name>
    <dbReference type="NCBI Taxonomy" id="408172"/>
    <lineage>
        <taxon>unclassified sequences</taxon>
        <taxon>metagenomes</taxon>
        <taxon>ecological metagenomes</taxon>
    </lineage>
</organism>
<dbReference type="InterPro" id="IPR050177">
    <property type="entry name" value="Lipid_A_modif_metabolic_enz"/>
</dbReference>
<dbReference type="PANTHER" id="PTHR43245">
    <property type="entry name" value="BIFUNCTIONAL POLYMYXIN RESISTANCE PROTEIN ARNA"/>
    <property type="match status" value="1"/>
</dbReference>
<evidence type="ECO:0000259" key="1">
    <source>
        <dbReference type="Pfam" id="PF01370"/>
    </source>
</evidence>